<gene>
    <name evidence="1" type="ORF">E4099_31635</name>
</gene>
<sequence length="132" mass="14684">MNDLGDANLRTRMLDWTALLAADAPDQLAWLGEREVDTEDVIDEVELFCRVAEELTERGAFEPGSLRELQDISRRLGQLDAACRAGLWADALATDPAWEDIRALARRFLLGTLGDGPWPLPPRRAHPPTDGH</sequence>
<dbReference type="EMBL" id="SRID01000628">
    <property type="protein sequence ID" value="TGA84052.1"/>
    <property type="molecule type" value="Genomic_DNA"/>
</dbReference>
<dbReference type="OrthoDB" id="4301059at2"/>
<proteinExistence type="predicted"/>
<organism evidence="1 2">
    <name type="scientific">Streptomyces palmae</name>
    <dbReference type="NCBI Taxonomy" id="1701085"/>
    <lineage>
        <taxon>Bacteria</taxon>
        <taxon>Bacillati</taxon>
        <taxon>Actinomycetota</taxon>
        <taxon>Actinomycetes</taxon>
        <taxon>Kitasatosporales</taxon>
        <taxon>Streptomycetaceae</taxon>
        <taxon>Streptomyces</taxon>
    </lineage>
</organism>
<dbReference type="RefSeq" id="WP_135342529.1">
    <property type="nucleotide sequence ID" value="NZ_JBHLTX010000036.1"/>
</dbReference>
<evidence type="ECO:0000313" key="1">
    <source>
        <dbReference type="EMBL" id="TGA84052.1"/>
    </source>
</evidence>
<dbReference type="Proteomes" id="UP000297948">
    <property type="component" value="Unassembled WGS sequence"/>
</dbReference>
<reference evidence="1 2" key="1">
    <citation type="submission" date="2019-03" db="EMBL/GenBank/DDBJ databases">
        <authorList>
            <person name="Gonzalez-Pimentel J.L."/>
        </authorList>
    </citation>
    <scope>NUCLEOTIDE SEQUENCE [LARGE SCALE GENOMIC DNA]</scope>
    <source>
        <strain evidence="1 2">JCM 31289</strain>
    </source>
</reference>
<name>A0A4Z0FMF3_9ACTN</name>
<dbReference type="AlphaFoldDB" id="A0A4Z0FMF3"/>
<keyword evidence="2" id="KW-1185">Reference proteome</keyword>
<comment type="caution">
    <text evidence="1">The sequence shown here is derived from an EMBL/GenBank/DDBJ whole genome shotgun (WGS) entry which is preliminary data.</text>
</comment>
<evidence type="ECO:0000313" key="2">
    <source>
        <dbReference type="Proteomes" id="UP000297948"/>
    </source>
</evidence>
<accession>A0A4Z0FMF3</accession>
<protein>
    <submittedName>
        <fullName evidence="1">Uncharacterized protein</fullName>
    </submittedName>
</protein>